<accession>A0ABQ6PVG3</accession>
<comment type="caution">
    <text evidence="1">The sequence shown here is derived from an EMBL/GenBank/DDBJ whole genome shotgun (WGS) entry which is preliminary data.</text>
</comment>
<gene>
    <name evidence="1" type="ORF">Ataiwa_02270</name>
</gene>
<keyword evidence="2" id="KW-1185">Reference proteome</keyword>
<evidence type="ECO:0000313" key="1">
    <source>
        <dbReference type="EMBL" id="GMQ31955.1"/>
    </source>
</evidence>
<dbReference type="EMBL" id="BTPE01000001">
    <property type="protein sequence ID" value="GMQ31955.1"/>
    <property type="molecule type" value="Genomic_DNA"/>
</dbReference>
<dbReference type="SUPFAM" id="SSF52540">
    <property type="entry name" value="P-loop containing nucleoside triphosphate hydrolases"/>
    <property type="match status" value="1"/>
</dbReference>
<dbReference type="InterPro" id="IPR027417">
    <property type="entry name" value="P-loop_NTPase"/>
</dbReference>
<organism evidence="1 2">
    <name type="scientific">Algoriphagus taiwanensis</name>
    <dbReference type="NCBI Taxonomy" id="1445656"/>
    <lineage>
        <taxon>Bacteria</taxon>
        <taxon>Pseudomonadati</taxon>
        <taxon>Bacteroidota</taxon>
        <taxon>Cytophagia</taxon>
        <taxon>Cytophagales</taxon>
        <taxon>Cyclobacteriaceae</taxon>
        <taxon>Algoriphagus</taxon>
    </lineage>
</organism>
<dbReference type="Gene3D" id="3.40.50.300">
    <property type="entry name" value="P-loop containing nucleotide triphosphate hydrolases"/>
    <property type="match status" value="1"/>
</dbReference>
<proteinExistence type="predicted"/>
<dbReference type="Pfam" id="PF13481">
    <property type="entry name" value="AAA_25"/>
    <property type="match status" value="1"/>
</dbReference>
<name>A0ABQ6PVG3_9BACT</name>
<protein>
    <submittedName>
        <fullName evidence="1">AAA family ATPase</fullName>
    </submittedName>
</protein>
<dbReference type="RefSeq" id="WP_338226803.1">
    <property type="nucleotide sequence ID" value="NZ_BTPE01000001.1"/>
</dbReference>
<reference evidence="1 2" key="1">
    <citation type="submission" date="2023-08" db="EMBL/GenBank/DDBJ databases">
        <title>Draft genome sequence of Algoriphagus taiwanensis.</title>
        <authorList>
            <person name="Takatani N."/>
            <person name="Hosokawa M."/>
            <person name="Sawabe T."/>
        </authorList>
    </citation>
    <scope>NUCLEOTIDE SEQUENCE [LARGE SCALE GENOMIC DNA]</scope>
    <source>
        <strain evidence="1 2">JCM 19755</strain>
    </source>
</reference>
<sequence>MRQVKIDPNTDLNTVVKGNSTQKFDNNKWLKLLNKVKIDPKKPLRQPPVCLSIVDNEGREGTIGSLGDFSLIIGKAKSRKTFCISLFMAALTKNGAIHDRIKGKLPSDKKKVVFFDTEQSEYHVQKLLHRIIKMTGSNSDHFEAYSLRIFSPTERLHIIDTAIQTIPNLGAVGIDGVRDLVTSINDDEEASLIASYLLKWTQEKKIHIITALHQNKGDQNARGHLGSELVNKAQTVLSVYLQKDKSISLVRAEYCRDKTPDPFAFVIDQDGLPRILDGFDATIIEGLTKPNKSSPDQIEKDIHLESLNELFRENSSPKGPEVKSFLKDKFEIGANNAGKFLNYYEEQGWIKRIGDKKAPNSYFNLVLEAFNN</sequence>
<dbReference type="Proteomes" id="UP001307705">
    <property type="component" value="Unassembled WGS sequence"/>
</dbReference>
<evidence type="ECO:0000313" key="2">
    <source>
        <dbReference type="Proteomes" id="UP001307705"/>
    </source>
</evidence>